<accession>A0A670JB18</accession>
<comment type="subcellular location">
    <subcellularLocation>
        <location evidence="2">Membrane</location>
        <topology evidence="2">Single-pass type I membrane protein</topology>
    </subcellularLocation>
</comment>
<dbReference type="GO" id="GO:0007596">
    <property type="term" value="P:blood coagulation"/>
    <property type="evidence" value="ECO:0007669"/>
    <property type="project" value="UniProtKB-KW"/>
</dbReference>
<evidence type="ECO:0000256" key="10">
    <source>
        <dbReference type="ARBA" id="ARBA00023084"/>
    </source>
</evidence>
<keyword evidence="6 18" id="KW-0812">Transmembrane</keyword>
<reference evidence="21 22" key="1">
    <citation type="journal article" date="2019" name="Proc. Natl. Acad. Sci. U.S.A.">
        <title>Regulatory changes in pterin and carotenoid genes underlie balanced color polymorphisms in the wall lizard.</title>
        <authorList>
            <person name="Andrade P."/>
            <person name="Pinho C."/>
            <person name="Perez I de Lanuza G."/>
            <person name="Afonso S."/>
            <person name="Brejcha J."/>
            <person name="Rubin C.J."/>
            <person name="Wallerman O."/>
            <person name="Pereira P."/>
            <person name="Sabatino S.J."/>
            <person name="Bellati A."/>
            <person name="Pellitteri-Rosa D."/>
            <person name="Bosakova Z."/>
            <person name="Bunikis I."/>
            <person name="Carretero M.A."/>
            <person name="Feiner N."/>
            <person name="Marsik P."/>
            <person name="Pauperio F."/>
            <person name="Salvi D."/>
            <person name="Soler L."/>
            <person name="While G.M."/>
            <person name="Uller T."/>
            <person name="Font E."/>
            <person name="Andersson L."/>
            <person name="Carneiro M."/>
        </authorList>
    </citation>
    <scope>NUCLEOTIDE SEQUENCE</scope>
</reference>
<dbReference type="InterPro" id="IPR003961">
    <property type="entry name" value="FN3_dom"/>
</dbReference>
<dbReference type="AlphaFoldDB" id="A0A670JB18"/>
<keyword evidence="10" id="KW-0094">Blood coagulation</keyword>
<feature type="region of interest" description="Disordered" evidence="17">
    <location>
        <begin position="80"/>
        <end position="153"/>
    </location>
</feature>
<keyword evidence="11 18" id="KW-0472">Membrane</keyword>
<dbReference type="RefSeq" id="XP_028588566.1">
    <property type="nucleotide sequence ID" value="XM_028732733.1"/>
</dbReference>
<feature type="transmembrane region" description="Helical" evidence="18">
    <location>
        <begin position="443"/>
        <end position="466"/>
    </location>
</feature>
<comment type="function">
    <text evidence="1">Initiates blood coagulation by forming a complex with circulating factor VII or VIIa. The [TF:VIIa] complex activates factors IX or X by specific limited proteolysis. TF plays a role in normal hemostasis by initiating the cell-surface assembly and propagation of the coagulation protease cascade.</text>
</comment>
<dbReference type="GeneTree" id="ENSGT00390000012668"/>
<evidence type="ECO:0000256" key="18">
    <source>
        <dbReference type="SAM" id="Phobius"/>
    </source>
</evidence>
<evidence type="ECO:0000256" key="2">
    <source>
        <dbReference type="ARBA" id="ARBA00004479"/>
    </source>
</evidence>
<dbReference type="Pfam" id="PF01108">
    <property type="entry name" value="Tissue_fac"/>
    <property type="match status" value="1"/>
</dbReference>
<dbReference type="CTD" id="2152"/>
<keyword evidence="22" id="KW-1185">Reference proteome</keyword>
<evidence type="ECO:0000259" key="19">
    <source>
        <dbReference type="Pfam" id="PF01108"/>
    </source>
</evidence>
<dbReference type="InterPro" id="IPR036116">
    <property type="entry name" value="FN3_sf"/>
</dbReference>
<evidence type="ECO:0000256" key="13">
    <source>
        <dbReference type="ARBA" id="ARBA00023157"/>
    </source>
</evidence>
<dbReference type="PRINTS" id="PR00346">
    <property type="entry name" value="TISSUEFACTOR"/>
</dbReference>
<protein>
    <recommendedName>
        <fullName evidence="5">Tissue factor</fullName>
    </recommendedName>
    <alternativeName>
        <fullName evidence="16">Coagulation factor III</fullName>
    </alternativeName>
</protein>
<organism evidence="21 22">
    <name type="scientific">Podarcis muralis</name>
    <name type="common">Wall lizard</name>
    <name type="synonym">Lacerta muralis</name>
    <dbReference type="NCBI Taxonomy" id="64176"/>
    <lineage>
        <taxon>Eukaryota</taxon>
        <taxon>Metazoa</taxon>
        <taxon>Chordata</taxon>
        <taxon>Craniata</taxon>
        <taxon>Vertebrata</taxon>
        <taxon>Euteleostomi</taxon>
        <taxon>Lepidosauria</taxon>
        <taxon>Squamata</taxon>
        <taxon>Bifurcata</taxon>
        <taxon>Unidentata</taxon>
        <taxon>Episquamata</taxon>
        <taxon>Laterata</taxon>
        <taxon>Lacertibaenia</taxon>
        <taxon>Lacertidae</taxon>
        <taxon>Podarcis</taxon>
    </lineage>
</organism>
<reference evidence="21" key="3">
    <citation type="submission" date="2025-09" db="UniProtKB">
        <authorList>
            <consortium name="Ensembl"/>
        </authorList>
    </citation>
    <scope>IDENTIFICATION</scope>
</reference>
<keyword evidence="13" id="KW-1015">Disulfide bond</keyword>
<dbReference type="PANTHER" id="PTHR20859">
    <property type="entry name" value="INTERFERON/INTERLEUKIN RECEPTOR"/>
    <property type="match status" value="1"/>
</dbReference>
<evidence type="ECO:0000313" key="22">
    <source>
        <dbReference type="Proteomes" id="UP000472272"/>
    </source>
</evidence>
<dbReference type="SUPFAM" id="SSF49265">
    <property type="entry name" value="Fibronectin type III"/>
    <property type="match status" value="2"/>
</dbReference>
<evidence type="ECO:0000256" key="9">
    <source>
        <dbReference type="ARBA" id="ARBA00022989"/>
    </source>
</evidence>
<dbReference type="KEGG" id="pmua:114598735"/>
<evidence type="ECO:0000256" key="1">
    <source>
        <dbReference type="ARBA" id="ARBA00002201"/>
    </source>
</evidence>
<dbReference type="Gene3D" id="2.60.40.10">
    <property type="entry name" value="Immunoglobulins"/>
    <property type="match status" value="2"/>
</dbReference>
<dbReference type="OrthoDB" id="8942372at2759"/>
<dbReference type="Proteomes" id="UP000472272">
    <property type="component" value="Chromosome 6"/>
</dbReference>
<dbReference type="Pfam" id="PF09294">
    <property type="entry name" value="Interfer-bind"/>
    <property type="match status" value="1"/>
</dbReference>
<keyword evidence="12" id="KW-0564">Palmitate</keyword>
<evidence type="ECO:0000256" key="11">
    <source>
        <dbReference type="ARBA" id="ARBA00023136"/>
    </source>
</evidence>
<evidence type="ECO:0000256" key="14">
    <source>
        <dbReference type="ARBA" id="ARBA00023180"/>
    </source>
</evidence>
<evidence type="ECO:0000256" key="8">
    <source>
        <dbReference type="ARBA" id="ARBA00022729"/>
    </source>
</evidence>
<keyword evidence="9 18" id="KW-1133">Transmembrane helix</keyword>
<comment type="subunit">
    <text evidence="4">Interacts with HSPE; the interaction, inhibited by heparin, promotes the generation of activated factor X and activates coagulation in the presence of activated factor VII.</text>
</comment>
<dbReference type="InterPro" id="IPR015373">
    <property type="entry name" value="Interferon/interleukin_rcp_dom"/>
</dbReference>
<evidence type="ECO:0000256" key="5">
    <source>
        <dbReference type="ARBA" id="ARBA00018722"/>
    </source>
</evidence>
<name>A0A670JB18_PODMU</name>
<reference evidence="21" key="2">
    <citation type="submission" date="2025-08" db="UniProtKB">
        <authorList>
            <consortium name="Ensembl"/>
        </authorList>
    </citation>
    <scope>IDENTIFICATION</scope>
</reference>
<evidence type="ECO:0000256" key="4">
    <source>
        <dbReference type="ARBA" id="ARBA00011184"/>
    </source>
</evidence>
<feature type="domain" description="Fibronectin type-III" evidence="19">
    <location>
        <begin position="206"/>
        <end position="301"/>
    </location>
</feature>
<dbReference type="Ensembl" id="ENSPMRT00000022724.1">
    <property type="protein sequence ID" value="ENSPMRP00000021410.1"/>
    <property type="gene ID" value="ENSPMRG00000013903.1"/>
</dbReference>
<evidence type="ECO:0000256" key="6">
    <source>
        <dbReference type="ARBA" id="ARBA00022692"/>
    </source>
</evidence>
<dbReference type="GO" id="GO:0004896">
    <property type="term" value="F:cytokine receptor activity"/>
    <property type="evidence" value="ECO:0007669"/>
    <property type="project" value="TreeGrafter"/>
</dbReference>
<evidence type="ECO:0000259" key="20">
    <source>
        <dbReference type="Pfam" id="PF09294"/>
    </source>
</evidence>
<evidence type="ECO:0000256" key="12">
    <source>
        <dbReference type="ARBA" id="ARBA00023139"/>
    </source>
</evidence>
<dbReference type="GeneID" id="114598735"/>
<sequence length="485" mass="53781">MSSGRARFYSAAEVVSFAACSRGTTGGGLLQARQSARPQSEVLLLFPQKKKKKRGAALLRSPPLPISLSAFFPFSPVLAKAPGQGKKGGKPRSRPLPHLAYARQGRKERPSRLRRGGVGAESQPASHRLTHAEHTPANPPRLTPDFPEGGAGSIREKLASAPDCFLLARDTAPRAFGSRNGFLFFFLPSRRTFEGMAGATNSSRALLLLLSALLYLARLSSGNSEVMKAVNITWSSINFKTILQWEPKPVNYFYTVEIDGDRLVRKKICIHTSATECDVTNALKDVKDVYVARIYSEVPNRDPDDFDIPPYEVSSEFIPYAQTEIGVPTIKSFEQKEKTLKVEIAEPLTPYRFEGNGSFRSIRDIFKDDLEYTLYYWKDQSTGKKQENTKSNLFEIRIDKEKNYCFYVQATVPSRSTDRSSQKSSVKCTSVRRDELDGLELEVILIIAAVAVGVIALIIILSVVAYKCTRSKPAATKKESVPLNA</sequence>
<dbReference type="InterPro" id="IPR001187">
    <property type="entry name" value="Tissue_factor"/>
</dbReference>
<evidence type="ECO:0000256" key="16">
    <source>
        <dbReference type="ARBA" id="ARBA00031171"/>
    </source>
</evidence>
<gene>
    <name evidence="21" type="primary">F3</name>
</gene>
<feature type="domain" description="Interferon/interleukin receptor" evidence="20">
    <location>
        <begin position="323"/>
        <end position="430"/>
    </location>
</feature>
<keyword evidence="15" id="KW-0449">Lipoprotein</keyword>
<dbReference type="GO" id="GO:0005886">
    <property type="term" value="C:plasma membrane"/>
    <property type="evidence" value="ECO:0007669"/>
    <property type="project" value="TreeGrafter"/>
</dbReference>
<keyword evidence="7" id="KW-0356">Hemostasis</keyword>
<proteinExistence type="inferred from homology"/>
<dbReference type="InterPro" id="IPR050650">
    <property type="entry name" value="Type-II_Cytokine-TF_Rcpt"/>
</dbReference>
<dbReference type="PANTHER" id="PTHR20859:SF22">
    <property type="entry name" value="TISSUE FACTOR"/>
    <property type="match status" value="1"/>
</dbReference>
<evidence type="ECO:0000313" key="21">
    <source>
        <dbReference type="Ensembl" id="ENSPMRP00000021410.1"/>
    </source>
</evidence>
<evidence type="ECO:0000256" key="3">
    <source>
        <dbReference type="ARBA" id="ARBA00009197"/>
    </source>
</evidence>
<dbReference type="InterPro" id="IPR013783">
    <property type="entry name" value="Ig-like_fold"/>
</dbReference>
<comment type="similarity">
    <text evidence="3">Belongs to the tissue factor family.</text>
</comment>
<evidence type="ECO:0000256" key="17">
    <source>
        <dbReference type="SAM" id="MobiDB-lite"/>
    </source>
</evidence>
<evidence type="ECO:0000256" key="7">
    <source>
        <dbReference type="ARBA" id="ARBA00022696"/>
    </source>
</evidence>
<keyword evidence="14" id="KW-0325">Glycoprotein</keyword>
<evidence type="ECO:0000256" key="15">
    <source>
        <dbReference type="ARBA" id="ARBA00023288"/>
    </source>
</evidence>
<dbReference type="FunFam" id="2.60.40.10:FF:000899">
    <property type="entry name" value="Tissue factor"/>
    <property type="match status" value="1"/>
</dbReference>
<keyword evidence="8" id="KW-0732">Signal</keyword>